<reference evidence="3" key="1">
    <citation type="journal article" date="2019" name="Int. J. Syst. Evol. Microbiol.">
        <title>The Global Catalogue of Microorganisms (GCM) 10K type strain sequencing project: providing services to taxonomists for standard genome sequencing and annotation.</title>
        <authorList>
            <consortium name="The Broad Institute Genomics Platform"/>
            <consortium name="The Broad Institute Genome Sequencing Center for Infectious Disease"/>
            <person name="Wu L."/>
            <person name="Ma J."/>
        </authorList>
    </citation>
    <scope>NUCLEOTIDE SEQUENCE [LARGE SCALE GENOMIC DNA]</scope>
    <source>
        <strain evidence="3">JCM 17125</strain>
    </source>
</reference>
<dbReference type="Gene3D" id="1.10.10.60">
    <property type="entry name" value="Homeodomain-like"/>
    <property type="match status" value="1"/>
</dbReference>
<accession>A0ABP7EQC5</accession>
<evidence type="ECO:0000313" key="2">
    <source>
        <dbReference type="EMBL" id="GAA3722703.1"/>
    </source>
</evidence>
<proteinExistence type="predicted"/>
<keyword evidence="3" id="KW-1185">Reference proteome</keyword>
<dbReference type="Pfam" id="PF19575">
    <property type="entry name" value="HTH_58"/>
    <property type="match status" value="1"/>
</dbReference>
<evidence type="ECO:0000313" key="3">
    <source>
        <dbReference type="Proteomes" id="UP001501468"/>
    </source>
</evidence>
<dbReference type="EMBL" id="BAABDC010000016">
    <property type="protein sequence ID" value="GAA3722703.1"/>
    <property type="molecule type" value="Genomic_DNA"/>
</dbReference>
<comment type="caution">
    <text evidence="2">The sequence shown here is derived from an EMBL/GenBank/DDBJ whole genome shotgun (WGS) entry which is preliminary data.</text>
</comment>
<protein>
    <recommendedName>
        <fullName evidence="1">Helix-turn-helix domain-containing protein</fullName>
    </recommendedName>
</protein>
<name>A0ABP7EQC5_9MICO</name>
<organism evidence="2 3">
    <name type="scientific">Terrabacter ginsenosidimutans</name>
    <dbReference type="NCBI Taxonomy" id="490575"/>
    <lineage>
        <taxon>Bacteria</taxon>
        <taxon>Bacillati</taxon>
        <taxon>Actinomycetota</taxon>
        <taxon>Actinomycetes</taxon>
        <taxon>Micrococcales</taxon>
        <taxon>Intrasporangiaceae</taxon>
        <taxon>Terrabacter</taxon>
    </lineage>
</organism>
<evidence type="ECO:0000259" key="1">
    <source>
        <dbReference type="Pfam" id="PF19575"/>
    </source>
</evidence>
<dbReference type="RefSeq" id="WP_425582870.1">
    <property type="nucleotide sequence ID" value="NZ_BAABDC010000016.1"/>
</dbReference>
<feature type="domain" description="Helix-turn-helix" evidence="1">
    <location>
        <begin position="23"/>
        <end position="65"/>
    </location>
</feature>
<dbReference type="InterPro" id="IPR045745">
    <property type="entry name" value="HTH_58_Actinobacteria-type"/>
</dbReference>
<dbReference type="Proteomes" id="UP001501468">
    <property type="component" value="Unassembled WGS sequence"/>
</dbReference>
<sequence length="71" mass="7453">MTPQTSAIAVVGSFASNVQPLPAVCAKQYDAGRSIHELAELTGRSHSAVRRALDQAGVPRRGRGALAVARR</sequence>
<gene>
    <name evidence="2" type="ORF">GCM10022399_43840</name>
</gene>